<dbReference type="EMBL" id="CP062006">
    <property type="protein sequence ID" value="QTC88564.1"/>
    <property type="molecule type" value="Genomic_DNA"/>
</dbReference>
<feature type="domain" description="VTT" evidence="8">
    <location>
        <begin position="39"/>
        <end position="163"/>
    </location>
</feature>
<evidence type="ECO:0000313" key="9">
    <source>
        <dbReference type="EMBL" id="QTC88564.1"/>
    </source>
</evidence>
<dbReference type="PANTHER" id="PTHR30353">
    <property type="entry name" value="INNER MEMBRANE PROTEIN DEDA-RELATED"/>
    <property type="match status" value="1"/>
</dbReference>
<keyword evidence="5 7" id="KW-1133">Transmembrane helix</keyword>
<evidence type="ECO:0000256" key="6">
    <source>
        <dbReference type="ARBA" id="ARBA00023136"/>
    </source>
</evidence>
<keyword evidence="6 7" id="KW-0472">Membrane</keyword>
<keyword evidence="3 7" id="KW-1003">Cell membrane</keyword>
<evidence type="ECO:0000256" key="7">
    <source>
        <dbReference type="RuleBase" id="RU367016"/>
    </source>
</evidence>
<dbReference type="PANTHER" id="PTHR30353:SF15">
    <property type="entry name" value="INNER MEMBRANE PROTEIN YABI"/>
    <property type="match status" value="1"/>
</dbReference>
<evidence type="ECO:0000256" key="2">
    <source>
        <dbReference type="ARBA" id="ARBA00010792"/>
    </source>
</evidence>
<feature type="transmembrane region" description="Helical" evidence="7">
    <location>
        <begin position="177"/>
        <end position="196"/>
    </location>
</feature>
<evidence type="ECO:0000313" key="10">
    <source>
        <dbReference type="Proteomes" id="UP000663942"/>
    </source>
</evidence>
<dbReference type="RefSeq" id="WP_207825921.1">
    <property type="nucleotide sequence ID" value="NZ_CP062006.1"/>
</dbReference>
<organism evidence="9 10">
    <name type="scientific">Brevundimonas pondensis</name>
    <dbReference type="NCBI Taxonomy" id="2774189"/>
    <lineage>
        <taxon>Bacteria</taxon>
        <taxon>Pseudomonadati</taxon>
        <taxon>Pseudomonadota</taxon>
        <taxon>Alphaproteobacteria</taxon>
        <taxon>Caulobacterales</taxon>
        <taxon>Caulobacteraceae</taxon>
        <taxon>Brevundimonas</taxon>
    </lineage>
</organism>
<dbReference type="InterPro" id="IPR032818">
    <property type="entry name" value="DedA-like"/>
</dbReference>
<evidence type="ECO:0000259" key="8">
    <source>
        <dbReference type="Pfam" id="PF09335"/>
    </source>
</evidence>
<evidence type="ECO:0000256" key="1">
    <source>
        <dbReference type="ARBA" id="ARBA00004651"/>
    </source>
</evidence>
<keyword evidence="10" id="KW-1185">Reference proteome</keyword>
<proteinExistence type="inferred from homology"/>
<evidence type="ECO:0000256" key="3">
    <source>
        <dbReference type="ARBA" id="ARBA00022475"/>
    </source>
</evidence>
<name>A0ABX7SLL0_9CAUL</name>
<dbReference type="Proteomes" id="UP000663942">
    <property type="component" value="Chromosome"/>
</dbReference>
<comment type="similarity">
    <text evidence="2 7">Belongs to the DedA family.</text>
</comment>
<protein>
    <submittedName>
        <fullName evidence="9">DedA family protein</fullName>
    </submittedName>
</protein>
<dbReference type="InterPro" id="IPR032816">
    <property type="entry name" value="VTT_dom"/>
</dbReference>
<sequence length="207" mass="21824">MEGFIHDAAAFIARNAAWAGPLLGLMTFGESLVLVGAFVPATALMAATGVLVATELLPLGPVLFWGCVGAVLGEALSYHLGRRAGPAIWRHRRLRSQRKSVARARLYFRRYGAASIFMGRFLGPLQAVVPLIAGATGMGKGRFHVANVLSALIWTPAMLAPGYVAAGGLNGWNPGPWIAAVAVMSLGCLLILQPLLDDQSGEIPRPT</sequence>
<accession>A0ABX7SLL0</accession>
<gene>
    <name evidence="9" type="ORF">IFE19_04070</name>
</gene>
<evidence type="ECO:0000256" key="5">
    <source>
        <dbReference type="ARBA" id="ARBA00022989"/>
    </source>
</evidence>
<feature type="transmembrane region" description="Helical" evidence="7">
    <location>
        <begin position="32"/>
        <end position="53"/>
    </location>
</feature>
<reference evidence="9 10" key="1">
    <citation type="submission" date="2020-09" db="EMBL/GenBank/DDBJ databases">
        <title>Brevundimonas sp. LVF1 isolated from an oligotrophic pond in Goettingen, Germany.</title>
        <authorList>
            <person name="Friedrich I."/>
            <person name="Klassen A."/>
            <person name="Neubauer H."/>
            <person name="Schneider D."/>
            <person name="Hertel R."/>
            <person name="Daniel R."/>
        </authorList>
    </citation>
    <scope>NUCLEOTIDE SEQUENCE [LARGE SCALE GENOMIC DNA]</scope>
    <source>
        <strain evidence="9 10">LVF1</strain>
    </source>
</reference>
<keyword evidence="4 7" id="KW-0812">Transmembrane</keyword>
<evidence type="ECO:0000256" key="4">
    <source>
        <dbReference type="ARBA" id="ARBA00022692"/>
    </source>
</evidence>
<dbReference type="Pfam" id="PF09335">
    <property type="entry name" value="VTT_dom"/>
    <property type="match status" value="1"/>
</dbReference>
<feature type="transmembrane region" description="Helical" evidence="7">
    <location>
        <begin position="59"/>
        <end position="80"/>
    </location>
</feature>
<comment type="subcellular location">
    <subcellularLocation>
        <location evidence="1 7">Cell membrane</location>
        <topology evidence="1 7">Multi-pass membrane protein</topology>
    </subcellularLocation>
</comment>
<feature type="transmembrane region" description="Helical" evidence="7">
    <location>
        <begin position="145"/>
        <end position="165"/>
    </location>
</feature>